<evidence type="ECO:0000256" key="5">
    <source>
        <dbReference type="ARBA" id="ARBA00022670"/>
    </source>
</evidence>
<feature type="domain" description="Penicillin-binding protein transpeptidase" evidence="13">
    <location>
        <begin position="322"/>
        <end position="536"/>
    </location>
</feature>
<dbReference type="InterPro" id="IPR001264">
    <property type="entry name" value="Glyco_trans_51"/>
</dbReference>
<dbReference type="NCBIfam" id="TIGR02073">
    <property type="entry name" value="PBP_1c"/>
    <property type="match status" value="1"/>
</dbReference>
<sequence>MKFLHIVGRWIVRRQNWLVAAALLVAVLAGCRLWPHPPLRSWLPSSTAVYDSKGQLLRLTLASDQQYRLWVPLKDISPQLVDGVLLHEDRWYAWHPGFNPYGLLRGAWITYVRHGSPQGGSTVTMQLARLLWKLNTRAPLGKLIQIARAVQLELFYSKHDILEAYLNVSPYGANVQGVATASLVYFGKPANQLTLPEALTLAVIPQNPSQRLLSGERANNTLISSGLADARNRLYQAWLPKHPQDAGLKPLFALPLALRSRSRLPFEAPHAVDQILAAQQLNDNARSAIVTTTLDLDLQHIVERQIALYVQRKASSGITNAAAILVDTRDMGIKAMVGSADYRNAAIQGQVNGTLAKRSPGSTLKPFIYALGFDQGVLHPQTVLRDVPTSFGPYTPENFDGNFLGPITATQALIRSRNIPAVWIASQLHEPTLYDFLQQAGVSRMASEQHYGLSLVLGGGEVSMQELAGLYAMLANRGVLSPLRLRADDPQPEGTRLLSDEASYMVMDILRQNPRPDDVIGMQGLRTPVYWKTGTSWAFRDAWTAGSFGPYVLVIWVGNFDGSGNPAFVGVEAAAPLFFQVVDALRAEHVPLNEPIRAMPANLKRVQICLASGNLPTEWCPQLGTTWFIPGKSPIRVDTIYRPVVMDDATGKPACPPFDGKRTHVEVYEFWPSDLQRVFEQAGMPRRRPPVNPECNGSERVSGLPPSITSPLRSSTYTLRLKQLAEERIPFTATNDADVRNLYWFVDDAYVGRSAPGGEPLYWQPHGAGRYTVRVVDDHGQADQRILDVTLVE</sequence>
<dbReference type="Pfam" id="PF00905">
    <property type="entry name" value="Transpeptidase"/>
    <property type="match status" value="1"/>
</dbReference>
<evidence type="ECO:0000256" key="9">
    <source>
        <dbReference type="ARBA" id="ARBA00023268"/>
    </source>
</evidence>
<proteinExistence type="inferred from homology"/>
<protein>
    <recommendedName>
        <fullName evidence="10">peptidoglycan glycosyltransferase</fullName>
        <ecNumber evidence="10">2.4.99.28</ecNumber>
    </recommendedName>
</protein>
<keyword evidence="6" id="KW-0328">Glycosyltransferase</keyword>
<dbReference type="PANTHER" id="PTHR32282">
    <property type="entry name" value="BINDING PROTEIN TRANSPEPTIDASE, PUTATIVE-RELATED"/>
    <property type="match status" value="1"/>
</dbReference>
<keyword evidence="8" id="KW-0378">Hydrolase</keyword>
<feature type="domain" description="Penicillin-binding C-terminal" evidence="15">
    <location>
        <begin position="700"/>
        <end position="784"/>
    </location>
</feature>
<dbReference type="PANTHER" id="PTHR32282:SF15">
    <property type="entry name" value="PENICILLIN-BINDING PROTEIN 1C"/>
    <property type="match status" value="1"/>
</dbReference>
<dbReference type="Gene3D" id="1.10.3810.10">
    <property type="entry name" value="Biosynthetic peptidoglycan transglycosylase-like"/>
    <property type="match status" value="1"/>
</dbReference>
<dbReference type="InterPro" id="IPR050396">
    <property type="entry name" value="Glycosyltr_51/Transpeptidase"/>
</dbReference>
<keyword evidence="4" id="KW-0121">Carboxypeptidase</keyword>
<evidence type="ECO:0000256" key="6">
    <source>
        <dbReference type="ARBA" id="ARBA00022676"/>
    </source>
</evidence>
<comment type="similarity">
    <text evidence="2">In the C-terminal section; belongs to the transpeptidase family.</text>
</comment>
<keyword evidence="5" id="KW-0645">Protease</keyword>
<keyword evidence="9" id="KW-0511">Multifunctional enzyme</keyword>
<dbReference type="InterPro" id="IPR012338">
    <property type="entry name" value="Beta-lactam/transpept-like"/>
</dbReference>
<evidence type="ECO:0000259" key="13">
    <source>
        <dbReference type="Pfam" id="PF00905"/>
    </source>
</evidence>
<dbReference type="InterPro" id="IPR009647">
    <property type="entry name" value="PBP_C"/>
</dbReference>
<dbReference type="Pfam" id="PF00912">
    <property type="entry name" value="Transgly"/>
    <property type="match status" value="1"/>
</dbReference>
<evidence type="ECO:0000256" key="10">
    <source>
        <dbReference type="ARBA" id="ARBA00044770"/>
    </source>
</evidence>
<dbReference type="SUPFAM" id="SSF56601">
    <property type="entry name" value="beta-lactamase/transpeptidase-like"/>
    <property type="match status" value="1"/>
</dbReference>
<evidence type="ECO:0000256" key="8">
    <source>
        <dbReference type="ARBA" id="ARBA00022801"/>
    </source>
</evidence>
<accession>A0ABQ1G3Q2</accession>
<comment type="catalytic activity">
    <reaction evidence="11">
        <text>[GlcNAc-(1-&gt;4)-Mur2Ac(oyl-L-Ala-gamma-D-Glu-L-Lys-D-Ala-D-Ala)](n)-di-trans,octa-cis-undecaprenyl diphosphate + beta-D-GlcNAc-(1-&gt;4)-Mur2Ac(oyl-L-Ala-gamma-D-Glu-L-Lys-D-Ala-D-Ala)-di-trans,octa-cis-undecaprenyl diphosphate = [GlcNAc-(1-&gt;4)-Mur2Ac(oyl-L-Ala-gamma-D-Glu-L-Lys-D-Ala-D-Ala)](n+1)-di-trans,octa-cis-undecaprenyl diphosphate + di-trans,octa-cis-undecaprenyl diphosphate + H(+)</text>
        <dbReference type="Rhea" id="RHEA:23708"/>
        <dbReference type="Rhea" id="RHEA-COMP:9602"/>
        <dbReference type="Rhea" id="RHEA-COMP:9603"/>
        <dbReference type="ChEBI" id="CHEBI:15378"/>
        <dbReference type="ChEBI" id="CHEBI:58405"/>
        <dbReference type="ChEBI" id="CHEBI:60033"/>
        <dbReference type="ChEBI" id="CHEBI:78435"/>
        <dbReference type="EC" id="2.4.99.28"/>
    </reaction>
</comment>
<reference evidence="17" key="1">
    <citation type="journal article" date="2019" name="Int. J. Syst. Evol. Microbiol.">
        <title>The Global Catalogue of Microorganisms (GCM) 10K type strain sequencing project: providing services to taxonomists for standard genome sequencing and annotation.</title>
        <authorList>
            <consortium name="The Broad Institute Genomics Platform"/>
            <consortium name="The Broad Institute Genome Sequencing Center for Infectious Disease"/>
            <person name="Wu L."/>
            <person name="Ma J."/>
        </authorList>
    </citation>
    <scope>NUCLEOTIDE SEQUENCE [LARGE SCALE GENOMIC DNA]</scope>
    <source>
        <strain evidence="17">CGMCC 1.15439</strain>
    </source>
</reference>
<dbReference type="InterPro" id="IPR023346">
    <property type="entry name" value="Lysozyme-like_dom_sf"/>
</dbReference>
<evidence type="ECO:0000259" key="14">
    <source>
        <dbReference type="Pfam" id="PF00912"/>
    </source>
</evidence>
<organism evidence="16 17">
    <name type="scientific">Dyella nitratireducens</name>
    <dbReference type="NCBI Taxonomy" id="1849580"/>
    <lineage>
        <taxon>Bacteria</taxon>
        <taxon>Pseudomonadati</taxon>
        <taxon>Pseudomonadota</taxon>
        <taxon>Gammaproteobacteria</taxon>
        <taxon>Lysobacterales</taxon>
        <taxon>Rhodanobacteraceae</taxon>
        <taxon>Dyella</taxon>
    </lineage>
</organism>
<gene>
    <name evidence="16" type="primary">pbpC</name>
    <name evidence="16" type="ORF">GCM10010981_26710</name>
</gene>
<dbReference type="PROSITE" id="PS51257">
    <property type="entry name" value="PROKAR_LIPOPROTEIN"/>
    <property type="match status" value="1"/>
</dbReference>
<dbReference type="Gene3D" id="3.40.710.10">
    <property type="entry name" value="DD-peptidase/beta-lactamase superfamily"/>
    <property type="match status" value="1"/>
</dbReference>
<dbReference type="EC" id="2.4.99.28" evidence="10"/>
<dbReference type="InterPro" id="IPR036950">
    <property type="entry name" value="PBP_transglycosylase"/>
</dbReference>
<evidence type="ECO:0000259" key="15">
    <source>
        <dbReference type="Pfam" id="PF06832"/>
    </source>
</evidence>
<feature type="region of interest" description="Disordered" evidence="12">
    <location>
        <begin position="685"/>
        <end position="707"/>
    </location>
</feature>
<comment type="caution">
    <text evidence="16">The sequence shown here is derived from an EMBL/GenBank/DDBJ whole genome shotgun (WGS) entry which is preliminary data.</text>
</comment>
<evidence type="ECO:0000256" key="3">
    <source>
        <dbReference type="ARBA" id="ARBA00007739"/>
    </source>
</evidence>
<comment type="pathway">
    <text evidence="1">Cell wall biogenesis; peptidoglycan biosynthesis.</text>
</comment>
<feature type="domain" description="Glycosyl transferase family 51" evidence="14">
    <location>
        <begin position="63"/>
        <end position="211"/>
    </location>
</feature>
<dbReference type="RefSeq" id="WP_188794790.1">
    <property type="nucleotide sequence ID" value="NZ_BMJA01000002.1"/>
</dbReference>
<evidence type="ECO:0000256" key="2">
    <source>
        <dbReference type="ARBA" id="ARBA00007090"/>
    </source>
</evidence>
<evidence type="ECO:0000256" key="1">
    <source>
        <dbReference type="ARBA" id="ARBA00004752"/>
    </source>
</evidence>
<evidence type="ECO:0000313" key="17">
    <source>
        <dbReference type="Proteomes" id="UP000620046"/>
    </source>
</evidence>
<dbReference type="InterPro" id="IPR001460">
    <property type="entry name" value="PCN-bd_Tpept"/>
</dbReference>
<dbReference type="Pfam" id="PF06832">
    <property type="entry name" value="BiPBP_C"/>
    <property type="match status" value="1"/>
</dbReference>
<evidence type="ECO:0000313" key="16">
    <source>
        <dbReference type="EMBL" id="GGA36275.1"/>
    </source>
</evidence>
<evidence type="ECO:0000256" key="4">
    <source>
        <dbReference type="ARBA" id="ARBA00022645"/>
    </source>
</evidence>
<keyword evidence="7" id="KW-0808">Transferase</keyword>
<keyword evidence="17" id="KW-1185">Reference proteome</keyword>
<evidence type="ECO:0000256" key="11">
    <source>
        <dbReference type="ARBA" id="ARBA00049902"/>
    </source>
</evidence>
<dbReference type="SUPFAM" id="SSF53955">
    <property type="entry name" value="Lysozyme-like"/>
    <property type="match status" value="1"/>
</dbReference>
<name>A0ABQ1G3Q2_9GAMM</name>
<evidence type="ECO:0000256" key="7">
    <source>
        <dbReference type="ARBA" id="ARBA00022679"/>
    </source>
</evidence>
<comment type="similarity">
    <text evidence="3">In the N-terminal section; belongs to the glycosyltransferase 51 family.</text>
</comment>
<evidence type="ECO:0000256" key="12">
    <source>
        <dbReference type="SAM" id="MobiDB-lite"/>
    </source>
</evidence>
<dbReference type="EMBL" id="BMJA01000002">
    <property type="protein sequence ID" value="GGA36275.1"/>
    <property type="molecule type" value="Genomic_DNA"/>
</dbReference>
<dbReference type="InterPro" id="IPR011815">
    <property type="entry name" value="PBP_1c"/>
</dbReference>
<dbReference type="Proteomes" id="UP000620046">
    <property type="component" value="Unassembled WGS sequence"/>
</dbReference>